<gene>
    <name evidence="1" type="ORF">QE152_g5536</name>
</gene>
<evidence type="ECO:0000313" key="2">
    <source>
        <dbReference type="Proteomes" id="UP001458880"/>
    </source>
</evidence>
<reference evidence="1 2" key="1">
    <citation type="journal article" date="2024" name="BMC Genomics">
        <title>De novo assembly and annotation of Popillia japonica's genome with initial clues to its potential as an invasive pest.</title>
        <authorList>
            <person name="Cucini C."/>
            <person name="Boschi S."/>
            <person name="Funari R."/>
            <person name="Cardaioli E."/>
            <person name="Iannotti N."/>
            <person name="Marturano G."/>
            <person name="Paoli F."/>
            <person name="Bruttini M."/>
            <person name="Carapelli A."/>
            <person name="Frati F."/>
            <person name="Nardi F."/>
        </authorList>
    </citation>
    <scope>NUCLEOTIDE SEQUENCE [LARGE SCALE GENOMIC DNA]</scope>
    <source>
        <strain evidence="1">DMR45628</strain>
    </source>
</reference>
<keyword evidence="2" id="KW-1185">Reference proteome</keyword>
<evidence type="ECO:0000313" key="1">
    <source>
        <dbReference type="EMBL" id="KAK9747197.1"/>
    </source>
</evidence>
<proteinExistence type="predicted"/>
<dbReference type="AlphaFoldDB" id="A0AAW1MKU8"/>
<comment type="caution">
    <text evidence="1">The sequence shown here is derived from an EMBL/GenBank/DDBJ whole genome shotgun (WGS) entry which is preliminary data.</text>
</comment>
<accession>A0AAW1MKU8</accession>
<sequence length="113" mass="13180">MGRRTKLKTSLNLSSRQKRRIIVKATQHDLAEIYFSSTLPHYAENNDENSNNLTSAIVTTNNQQRESDEINLLDPINCRSNREILCDWYSSSESDDNVDTQAYKDYDCTYYFL</sequence>
<name>A0AAW1MKU8_POPJA</name>
<organism evidence="1 2">
    <name type="scientific">Popillia japonica</name>
    <name type="common">Japanese beetle</name>
    <dbReference type="NCBI Taxonomy" id="7064"/>
    <lineage>
        <taxon>Eukaryota</taxon>
        <taxon>Metazoa</taxon>
        <taxon>Ecdysozoa</taxon>
        <taxon>Arthropoda</taxon>
        <taxon>Hexapoda</taxon>
        <taxon>Insecta</taxon>
        <taxon>Pterygota</taxon>
        <taxon>Neoptera</taxon>
        <taxon>Endopterygota</taxon>
        <taxon>Coleoptera</taxon>
        <taxon>Polyphaga</taxon>
        <taxon>Scarabaeiformia</taxon>
        <taxon>Scarabaeidae</taxon>
        <taxon>Rutelinae</taxon>
        <taxon>Popillia</taxon>
    </lineage>
</organism>
<dbReference type="Proteomes" id="UP001458880">
    <property type="component" value="Unassembled WGS sequence"/>
</dbReference>
<protein>
    <submittedName>
        <fullName evidence="1">Uncharacterized protein</fullName>
    </submittedName>
</protein>
<dbReference type="EMBL" id="JASPKY010000033">
    <property type="protein sequence ID" value="KAK9747197.1"/>
    <property type="molecule type" value="Genomic_DNA"/>
</dbReference>